<protein>
    <submittedName>
        <fullName evidence="2">Uncharacterized protein</fullName>
    </submittedName>
</protein>
<feature type="region of interest" description="Disordered" evidence="1">
    <location>
        <begin position="98"/>
        <end position="130"/>
    </location>
</feature>
<dbReference type="AlphaFoldDB" id="A0A1B7MZT8"/>
<sequence>MTRTWMSHTGSAWINSFWVFSTLKDSDNTFYFDRPLQHDRYALSWFDIDEENGDVISRLEWYHLVQMSLVHATILIWWTTGKVLININVSMAVRCGESLGNDSQSQSTPKSRRSRMGGAELGKSGLFMAQ</sequence>
<gene>
    <name evidence="2" type="ORF">K503DRAFT_783112</name>
</gene>
<organism evidence="2 3">
    <name type="scientific">Rhizopogon vinicolor AM-OR11-026</name>
    <dbReference type="NCBI Taxonomy" id="1314800"/>
    <lineage>
        <taxon>Eukaryota</taxon>
        <taxon>Fungi</taxon>
        <taxon>Dikarya</taxon>
        <taxon>Basidiomycota</taxon>
        <taxon>Agaricomycotina</taxon>
        <taxon>Agaricomycetes</taxon>
        <taxon>Agaricomycetidae</taxon>
        <taxon>Boletales</taxon>
        <taxon>Suillineae</taxon>
        <taxon>Rhizopogonaceae</taxon>
        <taxon>Rhizopogon</taxon>
    </lineage>
</organism>
<evidence type="ECO:0000313" key="2">
    <source>
        <dbReference type="EMBL" id="OAX38138.1"/>
    </source>
</evidence>
<dbReference type="Proteomes" id="UP000092154">
    <property type="component" value="Unassembled WGS sequence"/>
</dbReference>
<proteinExistence type="predicted"/>
<name>A0A1B7MZT8_9AGAM</name>
<keyword evidence="3" id="KW-1185">Reference proteome</keyword>
<dbReference type="EMBL" id="KV448311">
    <property type="protein sequence ID" value="OAX38138.1"/>
    <property type="molecule type" value="Genomic_DNA"/>
</dbReference>
<reference evidence="2 3" key="1">
    <citation type="submission" date="2016-06" db="EMBL/GenBank/DDBJ databases">
        <title>Comparative genomics of the ectomycorrhizal sister species Rhizopogon vinicolor and Rhizopogon vesiculosus (Basidiomycota: Boletales) reveals a divergence of the mating type B locus.</title>
        <authorList>
            <consortium name="DOE Joint Genome Institute"/>
            <person name="Mujic A.B."/>
            <person name="Kuo A."/>
            <person name="Tritt A."/>
            <person name="Lipzen A."/>
            <person name="Chen C."/>
            <person name="Johnson J."/>
            <person name="Sharma A."/>
            <person name="Barry K."/>
            <person name="Grigoriev I.V."/>
            <person name="Spatafora J.W."/>
        </authorList>
    </citation>
    <scope>NUCLEOTIDE SEQUENCE [LARGE SCALE GENOMIC DNA]</scope>
    <source>
        <strain evidence="2 3">AM-OR11-026</strain>
    </source>
</reference>
<feature type="compositionally biased region" description="Polar residues" evidence="1">
    <location>
        <begin position="100"/>
        <end position="109"/>
    </location>
</feature>
<accession>A0A1B7MZT8</accession>
<evidence type="ECO:0000256" key="1">
    <source>
        <dbReference type="SAM" id="MobiDB-lite"/>
    </source>
</evidence>
<evidence type="ECO:0000313" key="3">
    <source>
        <dbReference type="Proteomes" id="UP000092154"/>
    </source>
</evidence>
<dbReference type="InParanoid" id="A0A1B7MZT8"/>